<sequence>MTPQNPFGRRHHRGAEHVRTCAECAAALKRERQYIERLRDAAVPPASEDLTARLLVRTQLLAAAAEPAPSPHRAARAVALAAGGTAAAAGILAVSAFALAGDSLPVAQSAIKGNLVQHTAQLPADGREISAPQLLALRSEGWVCPDLASLGFHVRSANAITLNGRPAVEMHLTDGQHYATIVEQHPVDARQQSGQDAEQNSEQNSGENEGKLLVSSSAPWTATVETTAGTFTVESDLPAEQADDAVPVLQRLSVLAAEGINAGVSTAPANSPVTAADDSPAARLERGIRKLGEVLAP</sequence>
<protein>
    <submittedName>
        <fullName evidence="3">Anti-sigma factor</fullName>
    </submittedName>
</protein>
<feature type="transmembrane region" description="Helical" evidence="2">
    <location>
        <begin position="77"/>
        <end position="100"/>
    </location>
</feature>
<keyword evidence="2" id="KW-0812">Transmembrane</keyword>
<dbReference type="Proteomes" id="UP001524318">
    <property type="component" value="Unassembled WGS sequence"/>
</dbReference>
<name>A0ABT1LLM7_9MICC</name>
<reference evidence="3 4" key="1">
    <citation type="submission" date="2022-06" db="EMBL/GenBank/DDBJ databases">
        <title>Pseudarthrobacter sp. strain RMG13 Genome sequencing and assembly.</title>
        <authorList>
            <person name="Kim I."/>
        </authorList>
    </citation>
    <scope>NUCLEOTIDE SEQUENCE [LARGE SCALE GENOMIC DNA]</scope>
    <source>
        <strain evidence="3 4">RMG13</strain>
    </source>
</reference>
<keyword evidence="4" id="KW-1185">Reference proteome</keyword>
<evidence type="ECO:0000256" key="1">
    <source>
        <dbReference type="SAM" id="MobiDB-lite"/>
    </source>
</evidence>
<evidence type="ECO:0000313" key="3">
    <source>
        <dbReference type="EMBL" id="MCP8998558.1"/>
    </source>
</evidence>
<dbReference type="EMBL" id="JANCLV010000001">
    <property type="protein sequence ID" value="MCP8998558.1"/>
    <property type="molecule type" value="Genomic_DNA"/>
</dbReference>
<keyword evidence="2" id="KW-0472">Membrane</keyword>
<evidence type="ECO:0000313" key="4">
    <source>
        <dbReference type="Proteomes" id="UP001524318"/>
    </source>
</evidence>
<feature type="region of interest" description="Disordered" evidence="1">
    <location>
        <begin position="187"/>
        <end position="216"/>
    </location>
</feature>
<feature type="compositionally biased region" description="Low complexity" evidence="1">
    <location>
        <begin position="198"/>
        <end position="207"/>
    </location>
</feature>
<evidence type="ECO:0000256" key="2">
    <source>
        <dbReference type="SAM" id="Phobius"/>
    </source>
</evidence>
<accession>A0ABT1LLM7</accession>
<organism evidence="3 4">
    <name type="scientific">Pseudarthrobacter humi</name>
    <dbReference type="NCBI Taxonomy" id="2952523"/>
    <lineage>
        <taxon>Bacteria</taxon>
        <taxon>Bacillati</taxon>
        <taxon>Actinomycetota</taxon>
        <taxon>Actinomycetes</taxon>
        <taxon>Micrococcales</taxon>
        <taxon>Micrococcaceae</taxon>
        <taxon>Pseudarthrobacter</taxon>
    </lineage>
</organism>
<gene>
    <name evidence="3" type="ORF">NFC73_02240</name>
</gene>
<comment type="caution">
    <text evidence="3">The sequence shown here is derived from an EMBL/GenBank/DDBJ whole genome shotgun (WGS) entry which is preliminary data.</text>
</comment>
<dbReference type="RefSeq" id="WP_254747283.1">
    <property type="nucleotide sequence ID" value="NZ_JANCLV010000001.1"/>
</dbReference>
<keyword evidence="2" id="KW-1133">Transmembrane helix</keyword>
<proteinExistence type="predicted"/>